<dbReference type="InterPro" id="IPR019079">
    <property type="entry name" value="Capsule_synth_CapA"/>
</dbReference>
<evidence type="ECO:0000256" key="1">
    <source>
        <dbReference type="ARBA" id="ARBA00005662"/>
    </source>
</evidence>
<comment type="similarity">
    <text evidence="1">Belongs to the CapA family.</text>
</comment>
<evidence type="ECO:0000259" key="2">
    <source>
        <dbReference type="SMART" id="SM00854"/>
    </source>
</evidence>
<dbReference type="SUPFAM" id="SSF56300">
    <property type="entry name" value="Metallo-dependent phosphatases"/>
    <property type="match status" value="1"/>
</dbReference>
<feature type="domain" description="Capsule synthesis protein CapA" evidence="2">
    <location>
        <begin position="1"/>
        <end position="279"/>
    </location>
</feature>
<dbReference type="Pfam" id="PF09587">
    <property type="entry name" value="PGA_cap"/>
    <property type="match status" value="1"/>
</dbReference>
<accession>Q8T376</accession>
<gene>
    <name evidence="3" type="primary">ths</name>
</gene>
<dbReference type="Gene3D" id="3.60.21.10">
    <property type="match status" value="1"/>
</dbReference>
<evidence type="ECO:0000313" key="3">
    <source>
        <dbReference type="EMBL" id="CAC84452.1"/>
    </source>
</evidence>
<dbReference type="CDD" id="cd07381">
    <property type="entry name" value="MPP_CapA"/>
    <property type="match status" value="1"/>
</dbReference>
<organism evidence="3">
    <name type="scientific">Meloidogyne artiellia</name>
    <name type="common">British root-knot nematode worm</name>
    <dbReference type="NCBI Taxonomy" id="42426"/>
    <lineage>
        <taxon>Eukaryota</taxon>
        <taxon>Metazoa</taxon>
        <taxon>Ecdysozoa</taxon>
        <taxon>Nematoda</taxon>
        <taxon>Chromadorea</taxon>
        <taxon>Rhabditida</taxon>
        <taxon>Tylenchina</taxon>
        <taxon>Tylenchomorpha</taxon>
        <taxon>Tylenchoidea</taxon>
        <taxon>Meloidogynidae</taxon>
        <taxon>Meloidogyninae</taxon>
        <taxon>Meloidogyne</taxon>
    </lineage>
</organism>
<dbReference type="SMART" id="SM00854">
    <property type="entry name" value="PGA_cap"/>
    <property type="match status" value="1"/>
</dbReference>
<reference evidence="3" key="1">
    <citation type="journal article" date="2001" name="FEBS Lett.">
        <title>Horizontal transfer of a bacterial gene involved in polyglutamate biosynthesis to the plant-parasitic nematode Meloidogyne artiellia.</title>
        <authorList>
            <person name="Veronico P."/>
            <person name="Jones J."/>
            <person name="Di Vito M."/>
            <person name="De Giorgi C."/>
        </authorList>
    </citation>
    <scope>NUCLEOTIDE SEQUENCE</scope>
</reference>
<sequence length="361" mass="40487">MLGRGIDQILPHPSNPRLFESCVKNANIYVRLAEQTSGPLPKRPLHYAYPWGDTLAELEEHRPDARIINLETSVTTSESSWPAKGIHYRMHPGNVECISSARVDCCVLSNNHVLDWGHAGLPETLETLHSSGIKTAGAGINENDASAPAILEMSEGRRLLIFGYADESSGVPESWAATKRREGVNFLHDGISAASADSICRQIAKERRPEGKDIVICSLHWGENWGYQISREERQFAHRLIDSGCVDILHGHSSHHAKGLEIYRGKLILYGCGDFLNDYEGISGHDEYRDDCTLMYFPRVNSSDGTLLSLFAVPMQIKHMRLNRANDEVGIWLSNVMQRECAKFEVNVQRDPVKNILLFNW</sequence>
<dbReference type="InterPro" id="IPR052169">
    <property type="entry name" value="CW_Biosynth-Accessory"/>
</dbReference>
<dbReference type="InterPro" id="IPR029052">
    <property type="entry name" value="Metallo-depent_PP-like"/>
</dbReference>
<dbReference type="EMBL" id="AJ310212">
    <property type="protein sequence ID" value="CAC84452.1"/>
    <property type="molecule type" value="Genomic_DNA"/>
</dbReference>
<name>Q8T376_MELAT</name>
<dbReference type="AlphaFoldDB" id="Q8T376"/>
<dbReference type="PANTHER" id="PTHR33393">
    <property type="entry name" value="POLYGLUTAMINE SYNTHESIS ACCESSORY PROTEIN RV0574C-RELATED"/>
    <property type="match status" value="1"/>
</dbReference>
<dbReference type="PANTHER" id="PTHR33393:SF11">
    <property type="entry name" value="POLYGLUTAMINE SYNTHESIS ACCESSORY PROTEIN RV0574C-RELATED"/>
    <property type="match status" value="1"/>
</dbReference>
<proteinExistence type="inferred from homology"/>
<protein>
    <submittedName>
        <fullName evidence="3">Polyglutamate synthase</fullName>
    </submittedName>
</protein>